<evidence type="ECO:0000313" key="5">
    <source>
        <dbReference type="Proteomes" id="UP000260191"/>
    </source>
</evidence>
<name>A0A380B0Q9_SHIFL</name>
<proteinExistence type="predicted"/>
<accession>A0A380B0Q9</accession>
<evidence type="ECO:0000313" key="3">
    <source>
        <dbReference type="EMBL" id="SVH91683.1"/>
    </source>
</evidence>
<dbReference type="Pfam" id="PF05666">
    <property type="entry name" value="YcgJ"/>
    <property type="match status" value="1"/>
</dbReference>
<organism evidence="2 4">
    <name type="scientific">Shigella flexneri</name>
    <dbReference type="NCBI Taxonomy" id="623"/>
    <lineage>
        <taxon>Bacteria</taxon>
        <taxon>Pseudomonadati</taxon>
        <taxon>Pseudomonadota</taxon>
        <taxon>Gammaproteobacteria</taxon>
        <taxon>Enterobacterales</taxon>
        <taxon>Enterobacteriaceae</taxon>
        <taxon>Shigella</taxon>
    </lineage>
</organism>
<dbReference type="AlphaFoldDB" id="A0A380B0Q9"/>
<feature type="signal peptide" evidence="1">
    <location>
        <begin position="1"/>
        <end position="22"/>
    </location>
</feature>
<dbReference type="EMBL" id="UIPR01000118">
    <property type="protein sequence ID" value="SVH91683.1"/>
    <property type="molecule type" value="Genomic_DNA"/>
</dbReference>
<dbReference type="Proteomes" id="UP000260191">
    <property type="component" value="Unassembled WGS sequence"/>
</dbReference>
<dbReference type="InterPro" id="IPR008617">
    <property type="entry name" value="Uncharacterised_YcgJ"/>
</dbReference>
<protein>
    <submittedName>
        <fullName evidence="2">Putative fels-1 Prophage Protein</fullName>
    </submittedName>
</protein>
<sequence>MNMMRIIYIGLSGVGMMFSSMASGHDAGGLQSPACGVVCDPYICVNSDGISPELTRKYLGEKAAENLQSFGFAPIFPDICYHLTHYKPAAADIPVASDNPAHYADAIRYNARTPLQGSLLPLTRLVWA</sequence>
<keyword evidence="1" id="KW-0732">Signal</keyword>
<evidence type="ECO:0000256" key="1">
    <source>
        <dbReference type="SAM" id="SignalP"/>
    </source>
</evidence>
<dbReference type="Proteomes" id="UP000254880">
    <property type="component" value="Unassembled WGS sequence"/>
</dbReference>
<dbReference type="EMBL" id="UGYT01000001">
    <property type="protein sequence ID" value="SUI91087.1"/>
    <property type="molecule type" value="Genomic_DNA"/>
</dbReference>
<feature type="chain" id="PRO_5043165540" evidence="1">
    <location>
        <begin position="23"/>
        <end position="128"/>
    </location>
</feature>
<evidence type="ECO:0000313" key="4">
    <source>
        <dbReference type="Proteomes" id="UP000254880"/>
    </source>
</evidence>
<gene>
    <name evidence="2" type="ORF">NCTC9783_03878</name>
    <name evidence="3" type="ORF">SAMEA3710514_04614</name>
</gene>
<evidence type="ECO:0000313" key="2">
    <source>
        <dbReference type="EMBL" id="SUI91087.1"/>
    </source>
</evidence>
<reference evidence="4 5" key="1">
    <citation type="submission" date="2018-06" db="EMBL/GenBank/DDBJ databases">
        <authorList>
            <consortium name="Pathogen Informatics"/>
            <person name="Doyle S."/>
        </authorList>
    </citation>
    <scope>NUCLEOTIDE SEQUENCE [LARGE SCALE GENOMIC DNA]</scope>
    <source>
        <strain evidence="3 5">4028STDY6275000</strain>
        <strain evidence="2 4">NCTC9783</strain>
    </source>
</reference>